<accession>A0AAQ3Q720</accession>
<keyword evidence="3" id="KW-1185">Reference proteome</keyword>
<name>A0AAQ3Q720_9LILI</name>
<sequence length="193" mass="22446">MVLWELTAITAYFLGLKRTYRLALRLQRRLIGSNYPRIRDFLQRRTRNIFDVAIKVHKNIQHRDLEVGRNLGNWILRWLHRMKPSAEIRPPTPELPNSTSNLPKHAADSSQPHGAKENNIKATKQSNGRVLFTSLNTRSSYNPTMSMILQPRNSIDQNCRHRNMSYCTPHGLSSQRRGLTGVLRDDIAQWMLH</sequence>
<organism evidence="2 3">
    <name type="scientific">Canna indica</name>
    <name type="common">Indian-shot</name>
    <dbReference type="NCBI Taxonomy" id="4628"/>
    <lineage>
        <taxon>Eukaryota</taxon>
        <taxon>Viridiplantae</taxon>
        <taxon>Streptophyta</taxon>
        <taxon>Embryophyta</taxon>
        <taxon>Tracheophyta</taxon>
        <taxon>Spermatophyta</taxon>
        <taxon>Magnoliopsida</taxon>
        <taxon>Liliopsida</taxon>
        <taxon>Zingiberales</taxon>
        <taxon>Cannaceae</taxon>
        <taxon>Canna</taxon>
    </lineage>
</organism>
<feature type="region of interest" description="Disordered" evidence="1">
    <location>
        <begin position="87"/>
        <end position="127"/>
    </location>
</feature>
<feature type="compositionally biased region" description="Polar residues" evidence="1">
    <location>
        <begin position="95"/>
        <end position="112"/>
    </location>
</feature>
<dbReference type="AlphaFoldDB" id="A0AAQ3Q720"/>
<evidence type="ECO:0000313" key="3">
    <source>
        <dbReference type="Proteomes" id="UP001327560"/>
    </source>
</evidence>
<proteinExistence type="predicted"/>
<reference evidence="2 3" key="1">
    <citation type="submission" date="2023-10" db="EMBL/GenBank/DDBJ databases">
        <title>Chromosome-scale genome assembly provides insights into flower coloration mechanisms of Canna indica.</title>
        <authorList>
            <person name="Li C."/>
        </authorList>
    </citation>
    <scope>NUCLEOTIDE SEQUENCE [LARGE SCALE GENOMIC DNA]</scope>
    <source>
        <tissue evidence="2">Flower</tissue>
    </source>
</reference>
<evidence type="ECO:0000256" key="1">
    <source>
        <dbReference type="SAM" id="MobiDB-lite"/>
    </source>
</evidence>
<dbReference type="EMBL" id="CP136892">
    <property type="protein sequence ID" value="WOK99998.1"/>
    <property type="molecule type" value="Genomic_DNA"/>
</dbReference>
<gene>
    <name evidence="2" type="ORF">Cni_G08710</name>
</gene>
<evidence type="ECO:0000313" key="2">
    <source>
        <dbReference type="EMBL" id="WOK99998.1"/>
    </source>
</evidence>
<dbReference type="PANTHER" id="PTHR35998:SF1">
    <property type="entry name" value="OS02G0127900 PROTEIN"/>
    <property type="match status" value="1"/>
</dbReference>
<dbReference type="Proteomes" id="UP001327560">
    <property type="component" value="Chromosome 3"/>
</dbReference>
<dbReference type="PANTHER" id="PTHR35998">
    <property type="entry name" value="OS02G0127900 PROTEIN"/>
    <property type="match status" value="1"/>
</dbReference>
<protein>
    <submittedName>
        <fullName evidence="2">Uncharacterized protein</fullName>
    </submittedName>
</protein>